<dbReference type="Proteomes" id="UP000002059">
    <property type="component" value="Partially assembled WGS sequence"/>
</dbReference>
<dbReference type="OrthoDB" id="417877at2759"/>
<sequence>MGWHAVRILDSRAKAVTALASEVRAPLSVAIIGAGIGGLALGIGLRKQNVPCKIYEAGPRFDAVGVGHWDGSECVGGDGAHGQGFFHGCMMVGNAYPEKLHEQFEILSAKQGFGAGNVVMASRVLPGEWFLEERYSEEVDAKCCNTYVYRNICPIGEAERMIGSLVENAKWYMREGRGCVMYPISKGEEVNIVVFIKDENPCWESRITVQVSREEMLSDLDSFDQRLMTLLDVSSPSFSWGITTPNLKDGPYSIIQIPRSTTTAVFVSSGFQRLPQVLVRQRALEQGLEDALILSKLLGLVTSPDQLEIAFQVAQFHPPTTGPGCGPRENLQTSPTKGCPLIWFYDLGADVQAAEDRFKELTTKD</sequence>
<keyword evidence="2" id="KW-0274">FAD</keyword>
<dbReference type="SUPFAM" id="SSF51905">
    <property type="entry name" value="FAD/NAD(P)-binding domain"/>
    <property type="match status" value="1"/>
</dbReference>
<organism evidence="4 5">
    <name type="scientific">Paracoccidioides lutzii (strain ATCC MYA-826 / Pb01)</name>
    <name type="common">Paracoccidioides brasiliensis</name>
    <dbReference type="NCBI Taxonomy" id="502779"/>
    <lineage>
        <taxon>Eukaryota</taxon>
        <taxon>Fungi</taxon>
        <taxon>Dikarya</taxon>
        <taxon>Ascomycota</taxon>
        <taxon>Pezizomycotina</taxon>
        <taxon>Eurotiomycetes</taxon>
        <taxon>Eurotiomycetidae</taxon>
        <taxon>Onygenales</taxon>
        <taxon>Ajellomycetaceae</taxon>
        <taxon>Paracoccidioides</taxon>
    </lineage>
</organism>
<dbReference type="GeneID" id="26970549"/>
<evidence type="ECO:0000256" key="2">
    <source>
        <dbReference type="ARBA" id="ARBA00022827"/>
    </source>
</evidence>
<reference evidence="4 5" key="1">
    <citation type="journal article" date="2011" name="PLoS Genet.">
        <title>Comparative genomic analysis of human fungal pathogens causing paracoccidioidomycosis.</title>
        <authorList>
            <person name="Desjardins C.A."/>
            <person name="Champion M.D."/>
            <person name="Holder J.W."/>
            <person name="Muszewska A."/>
            <person name="Goldberg J."/>
            <person name="Bailao A.M."/>
            <person name="Brigido M.M."/>
            <person name="Ferreira M.E."/>
            <person name="Garcia A.M."/>
            <person name="Grynberg M."/>
            <person name="Gujja S."/>
            <person name="Heiman D.I."/>
            <person name="Henn M.R."/>
            <person name="Kodira C.D."/>
            <person name="Leon-Narvaez H."/>
            <person name="Longo L.V."/>
            <person name="Ma L.J."/>
            <person name="Malavazi I."/>
            <person name="Matsuo A.L."/>
            <person name="Morais F.V."/>
            <person name="Pereira M."/>
            <person name="Rodriguez-Brito S."/>
            <person name="Sakthikumar S."/>
            <person name="Salem-Izacc S.M."/>
            <person name="Sykes S.M."/>
            <person name="Teixeira M.M."/>
            <person name="Vallejo M.C."/>
            <person name="Walter M.E."/>
            <person name="Yandava C."/>
            <person name="Young S."/>
            <person name="Zeng Q."/>
            <person name="Zucker J."/>
            <person name="Felipe M.S."/>
            <person name="Goldman G.H."/>
            <person name="Haas B.J."/>
            <person name="McEwen J.G."/>
            <person name="Nino-Vega G."/>
            <person name="Puccia R."/>
            <person name="San-Blas G."/>
            <person name="Soares C.M."/>
            <person name="Birren B.W."/>
            <person name="Cuomo C.A."/>
        </authorList>
    </citation>
    <scope>NUCLEOTIDE SEQUENCE [LARGE SCALE GENOMIC DNA]</scope>
    <source>
        <strain evidence="5">ATCC MYA-826 / Pb01</strain>
    </source>
</reference>
<dbReference type="AlphaFoldDB" id="A0A0A2V1G9"/>
<dbReference type="HOGENOM" id="CLU_009665_6_3_1"/>
<dbReference type="Gene3D" id="3.30.9.30">
    <property type="match status" value="1"/>
</dbReference>
<evidence type="ECO:0000256" key="3">
    <source>
        <dbReference type="ARBA" id="ARBA00023002"/>
    </source>
</evidence>
<dbReference type="InterPro" id="IPR036188">
    <property type="entry name" value="FAD/NAD-bd_sf"/>
</dbReference>
<dbReference type="PANTHER" id="PTHR46720">
    <property type="entry name" value="HYDROXYLASE, PUTATIVE (AFU_ORTHOLOGUE AFUA_3G01460)-RELATED"/>
    <property type="match status" value="1"/>
</dbReference>
<dbReference type="KEGG" id="pbl:PAAG_11614"/>
<dbReference type="InterPro" id="IPR051104">
    <property type="entry name" value="FAD_monoxygenase"/>
</dbReference>
<dbReference type="OMA" id="HRYTSTY"/>
<dbReference type="GO" id="GO:0016491">
    <property type="term" value="F:oxidoreductase activity"/>
    <property type="evidence" value="ECO:0007669"/>
    <property type="project" value="UniProtKB-KW"/>
</dbReference>
<dbReference type="GO" id="GO:0044550">
    <property type="term" value="P:secondary metabolite biosynthetic process"/>
    <property type="evidence" value="ECO:0007669"/>
    <property type="project" value="TreeGrafter"/>
</dbReference>
<accession>A0A0A2V1G9</accession>
<evidence type="ECO:0000256" key="1">
    <source>
        <dbReference type="ARBA" id="ARBA00022630"/>
    </source>
</evidence>
<dbReference type="EMBL" id="KN293998">
    <property type="protein sequence ID" value="KGQ01631.1"/>
    <property type="molecule type" value="Genomic_DNA"/>
</dbReference>
<dbReference type="PANTHER" id="PTHR46720:SF3">
    <property type="entry name" value="FAD-BINDING DOMAIN-CONTAINING PROTEIN-RELATED"/>
    <property type="match status" value="1"/>
</dbReference>
<gene>
    <name evidence="4" type="ORF">PAAG_11614</name>
</gene>
<protein>
    <submittedName>
        <fullName evidence="4">Uncharacterized protein</fullName>
    </submittedName>
</protein>
<name>A0A0A2V1G9_PARBA</name>
<keyword evidence="3" id="KW-0560">Oxidoreductase</keyword>
<dbReference type="STRING" id="502779.A0A0A2V1G9"/>
<keyword evidence="1" id="KW-0285">Flavoprotein</keyword>
<dbReference type="VEuPathDB" id="FungiDB:PAAG_11614"/>
<dbReference type="Gene3D" id="3.50.50.60">
    <property type="entry name" value="FAD/NAD(P)-binding domain"/>
    <property type="match status" value="1"/>
</dbReference>
<keyword evidence="5" id="KW-1185">Reference proteome</keyword>
<dbReference type="RefSeq" id="XP_015703140.1">
    <property type="nucleotide sequence ID" value="XM_015847231.1"/>
</dbReference>
<evidence type="ECO:0000313" key="4">
    <source>
        <dbReference type="EMBL" id="KGQ01631.1"/>
    </source>
</evidence>
<proteinExistence type="predicted"/>
<evidence type="ECO:0000313" key="5">
    <source>
        <dbReference type="Proteomes" id="UP000002059"/>
    </source>
</evidence>